<proteinExistence type="predicted"/>
<dbReference type="GO" id="GO:0032259">
    <property type="term" value="P:methylation"/>
    <property type="evidence" value="ECO:0007669"/>
    <property type="project" value="UniProtKB-KW"/>
</dbReference>
<dbReference type="InterPro" id="IPR050584">
    <property type="entry name" value="Cholesterol_7-desaturase"/>
</dbReference>
<dbReference type="Pfam" id="PF19112">
    <property type="entry name" value="VanA_C"/>
    <property type="match status" value="1"/>
</dbReference>
<evidence type="ECO:0000256" key="4">
    <source>
        <dbReference type="ARBA" id="ARBA00023004"/>
    </source>
</evidence>
<keyword evidence="5" id="KW-0411">Iron-sulfur</keyword>
<dbReference type="PROSITE" id="PS51296">
    <property type="entry name" value="RIESKE"/>
    <property type="match status" value="1"/>
</dbReference>
<gene>
    <name evidence="7" type="ORF">BSIN_3042</name>
</gene>
<dbReference type="GO" id="GO:0051537">
    <property type="term" value="F:2 iron, 2 sulfur cluster binding"/>
    <property type="evidence" value="ECO:0007669"/>
    <property type="project" value="UniProtKB-KW"/>
</dbReference>
<dbReference type="GO" id="GO:0018489">
    <property type="term" value="F:vanillate monooxygenase activity"/>
    <property type="evidence" value="ECO:0007669"/>
    <property type="project" value="UniProtKB-EC"/>
</dbReference>
<dbReference type="Gene3D" id="2.102.10.10">
    <property type="entry name" value="Rieske [2Fe-2S] iron-sulphur domain"/>
    <property type="match status" value="1"/>
</dbReference>
<sequence>MFVRNQWYVAGLSSEIGATPFPRTIANEKIVFYRTANGDLIALPNRCPHRQVPLSEGCVVDDHIQCGYHGMKFSSAGRCVSIPSQSIVPERAHLKPYRVADAHGFAWIWIGDSEPASFSAPDEFSVCSSEQYAGEMLYAHAKTDYRLGIDNFLDASHVLFVHPWTVASAAVTAAQTELFVTDDEVRVRRTMPNEACSPMFKSMLKVDFIDRIQDAVFRPISHTWIDTTITLCGVENSPMMKTRTFGLFTPETESTCHLFAGLYRNFEIGNRQLSELTAQQIKKTIDEDIYICEQVQSNWDDDYPIVHFGVDQACLAARRMIKNRAQPADIQQAARQATSTFSQIESAVAQIR</sequence>
<protein>
    <submittedName>
        <fullName evidence="7">Vanillate O-demethylase oxygenase subunit</fullName>
        <ecNumber evidence="7">1.14.13.82</ecNumber>
    </submittedName>
</protein>
<dbReference type="GO" id="GO:0046872">
    <property type="term" value="F:metal ion binding"/>
    <property type="evidence" value="ECO:0007669"/>
    <property type="project" value="UniProtKB-KW"/>
</dbReference>
<keyword evidence="3 7" id="KW-0560">Oxidoreductase</keyword>
<evidence type="ECO:0000256" key="3">
    <source>
        <dbReference type="ARBA" id="ARBA00023002"/>
    </source>
</evidence>
<dbReference type="Proteomes" id="UP000198460">
    <property type="component" value="Unassembled WGS sequence"/>
</dbReference>
<keyword evidence="4" id="KW-0408">Iron</keyword>
<dbReference type="InterPro" id="IPR017941">
    <property type="entry name" value="Rieske_2Fe-2S"/>
</dbReference>
<dbReference type="Pfam" id="PF00355">
    <property type="entry name" value="Rieske"/>
    <property type="match status" value="1"/>
</dbReference>
<dbReference type="Gene3D" id="3.90.380.10">
    <property type="entry name" value="Naphthalene 1,2-dioxygenase Alpha Subunit, Chain A, domain 1"/>
    <property type="match status" value="1"/>
</dbReference>
<dbReference type="EC" id="1.14.13.82" evidence="7"/>
<feature type="domain" description="Rieske" evidence="6">
    <location>
        <begin position="7"/>
        <end position="108"/>
    </location>
</feature>
<evidence type="ECO:0000313" key="8">
    <source>
        <dbReference type="Proteomes" id="UP000198460"/>
    </source>
</evidence>
<keyword evidence="7" id="KW-0489">Methyltransferase</keyword>
<dbReference type="PANTHER" id="PTHR21266:SF60">
    <property type="entry name" value="3-KETOSTEROID-9-ALPHA-MONOOXYGENASE, OXYGENASE COMPONENT"/>
    <property type="match status" value="1"/>
</dbReference>
<dbReference type="InterPro" id="IPR036922">
    <property type="entry name" value="Rieske_2Fe-2S_sf"/>
</dbReference>
<evidence type="ECO:0000259" key="6">
    <source>
        <dbReference type="PROSITE" id="PS51296"/>
    </source>
</evidence>
<keyword evidence="7" id="KW-0808">Transferase</keyword>
<accession>A0A238H3Z9</accession>
<dbReference type="GO" id="GO:0008168">
    <property type="term" value="F:methyltransferase activity"/>
    <property type="evidence" value="ECO:0007669"/>
    <property type="project" value="UniProtKB-KW"/>
</dbReference>
<name>A0A238H3Z9_9BURK</name>
<evidence type="ECO:0000256" key="2">
    <source>
        <dbReference type="ARBA" id="ARBA00022723"/>
    </source>
</evidence>
<evidence type="ECO:0000256" key="1">
    <source>
        <dbReference type="ARBA" id="ARBA00022714"/>
    </source>
</evidence>
<dbReference type="AlphaFoldDB" id="A0A238H3Z9"/>
<reference evidence="7 8" key="1">
    <citation type="submission" date="2017-04" db="EMBL/GenBank/DDBJ databases">
        <authorList>
            <person name="Afonso C.L."/>
            <person name="Miller P.J."/>
            <person name="Scott M.A."/>
            <person name="Spackman E."/>
            <person name="Goraichik I."/>
            <person name="Dimitrov K.M."/>
            <person name="Suarez D.L."/>
            <person name="Swayne D.E."/>
        </authorList>
    </citation>
    <scope>NUCLEOTIDE SEQUENCE [LARGE SCALE GENOMIC DNA]</scope>
    <source>
        <strain evidence="7">LMG 28154</strain>
    </source>
</reference>
<dbReference type="EMBL" id="FXAN01000045">
    <property type="protein sequence ID" value="SMF99855.1"/>
    <property type="molecule type" value="Genomic_DNA"/>
</dbReference>
<evidence type="ECO:0000256" key="5">
    <source>
        <dbReference type="ARBA" id="ARBA00023014"/>
    </source>
</evidence>
<dbReference type="PANTHER" id="PTHR21266">
    <property type="entry name" value="IRON-SULFUR DOMAIN CONTAINING PROTEIN"/>
    <property type="match status" value="1"/>
</dbReference>
<evidence type="ECO:0000313" key="7">
    <source>
        <dbReference type="EMBL" id="SMF99855.1"/>
    </source>
</evidence>
<dbReference type="InterPro" id="IPR044043">
    <property type="entry name" value="VanA_C_cat"/>
</dbReference>
<keyword evidence="1" id="KW-0001">2Fe-2S</keyword>
<dbReference type="SUPFAM" id="SSF50022">
    <property type="entry name" value="ISP domain"/>
    <property type="match status" value="1"/>
</dbReference>
<dbReference type="SUPFAM" id="SSF55961">
    <property type="entry name" value="Bet v1-like"/>
    <property type="match status" value="1"/>
</dbReference>
<organism evidence="7 8">
    <name type="scientific">Burkholderia singularis</name>
    <dbReference type="NCBI Taxonomy" id="1503053"/>
    <lineage>
        <taxon>Bacteria</taxon>
        <taxon>Pseudomonadati</taxon>
        <taxon>Pseudomonadota</taxon>
        <taxon>Betaproteobacteria</taxon>
        <taxon>Burkholderiales</taxon>
        <taxon>Burkholderiaceae</taxon>
        <taxon>Burkholderia</taxon>
        <taxon>pseudomallei group</taxon>
    </lineage>
</organism>
<keyword evidence="2" id="KW-0479">Metal-binding</keyword>